<dbReference type="PROSITE" id="PS50110">
    <property type="entry name" value="RESPONSE_REGULATORY"/>
    <property type="match status" value="1"/>
</dbReference>
<dbReference type="InterPro" id="IPR003661">
    <property type="entry name" value="HisK_dim/P_dom"/>
</dbReference>
<dbReference type="SUPFAM" id="SSF47384">
    <property type="entry name" value="Homodimeric domain of signal transducing histidine kinase"/>
    <property type="match status" value="1"/>
</dbReference>
<dbReference type="Gene3D" id="3.30.450.40">
    <property type="match status" value="1"/>
</dbReference>
<dbReference type="PANTHER" id="PTHR45339:SF1">
    <property type="entry name" value="HYBRID SIGNAL TRANSDUCTION HISTIDINE KINASE J"/>
    <property type="match status" value="1"/>
</dbReference>
<name>I4D716_DESAJ</name>
<dbReference type="InterPro" id="IPR011006">
    <property type="entry name" value="CheY-like_superfamily"/>
</dbReference>
<dbReference type="Gene3D" id="6.10.340.10">
    <property type="match status" value="1"/>
</dbReference>
<dbReference type="InterPro" id="IPR003594">
    <property type="entry name" value="HATPase_dom"/>
</dbReference>
<dbReference type="HOGENOM" id="CLU_000445_127_2_9"/>
<dbReference type="STRING" id="646529.Desaci_2657"/>
<dbReference type="InterPro" id="IPR047347">
    <property type="entry name" value="YvaQ-like_sensor"/>
</dbReference>
<dbReference type="InterPro" id="IPR024478">
    <property type="entry name" value="HlyB_4HB_MCP"/>
</dbReference>
<dbReference type="InterPro" id="IPR029016">
    <property type="entry name" value="GAF-like_dom_sf"/>
</dbReference>
<dbReference type="PROSITE" id="PS50885">
    <property type="entry name" value="HAMP"/>
    <property type="match status" value="1"/>
</dbReference>
<organism evidence="18 19">
    <name type="scientific">Desulfosporosinus acidiphilus (strain DSM 22704 / JCM 16185 / SJ4)</name>
    <dbReference type="NCBI Taxonomy" id="646529"/>
    <lineage>
        <taxon>Bacteria</taxon>
        <taxon>Bacillati</taxon>
        <taxon>Bacillota</taxon>
        <taxon>Clostridia</taxon>
        <taxon>Eubacteriales</taxon>
        <taxon>Desulfitobacteriaceae</taxon>
        <taxon>Desulfosporosinus</taxon>
    </lineage>
</organism>
<dbReference type="CDD" id="cd00082">
    <property type="entry name" value="HisKA"/>
    <property type="match status" value="1"/>
</dbReference>
<feature type="domain" description="Histidine kinase" evidence="15">
    <location>
        <begin position="515"/>
        <end position="734"/>
    </location>
</feature>
<keyword evidence="8 18" id="KW-0418">Kinase</keyword>
<comment type="subcellular location">
    <subcellularLocation>
        <location evidence="2">Membrane</location>
    </subcellularLocation>
</comment>
<dbReference type="Pfam" id="PF12729">
    <property type="entry name" value="4HB_MCP_1"/>
    <property type="match status" value="1"/>
</dbReference>
<dbReference type="AlphaFoldDB" id="I4D716"/>
<dbReference type="eggNOG" id="COG4251">
    <property type="taxonomic scope" value="Bacteria"/>
</dbReference>
<evidence type="ECO:0000313" key="18">
    <source>
        <dbReference type="EMBL" id="AFM41590.1"/>
    </source>
</evidence>
<evidence type="ECO:0000256" key="5">
    <source>
        <dbReference type="ARBA" id="ARBA00018672"/>
    </source>
</evidence>
<sequence length="909" mass="102593">MKLKYLLILGMGSMLVLLMVVAGIGLFQMKSLNDNIVRVVNDDYQNVDLVNNIPIDFDIIRRNIRELVLIDNRADPSSYINSINDSNTDIIRVITTLEKISEKNEIKKVAQLRGAFEAYLNYENQIIDLVKSKKIEEARNLVLNDVQPKPTTDKLLQAVNDLVSTEKQNMSSVLIQSQNTLIRGIISFVIIVLIGLFIGIIVSSLLIRSILNNIDQLSDGMKRISSYEDKLALPRLEIASKNEWGELSESFNEMAAALERHARLENDSTQAIKEKHWLQSKSAEMLALFEGVDTVEKFSRLLINWLCQIVGAGYGTFYVLSSENGTFKLIKTASYAADGDDVARAEFSPEEGLVGQCFTTNRIINLTNESDRCIEIITGLGKITSKHIKLLPVEFEKEVIAVIELASLVEFTSLEKEFLEQVRSNIGIILNRIEAHAQVQELLVEYQTLTEELQTQSQELQTQQEELKIFHEKFEEQYKELEQKNHQLLHAKVSLEEQASQLENSSRYKSEFLSNMSHELRTPLNSLLILSRILWENNDGNLSNKQVDFAKTIWTSGKDLLNLINDILDLSKVEAGKVSFNPEEISFTDLKEDLERQFYPIARERELDFTIEVNEEISGKFISDRHYLKQILINLLSNALKFTHRGYVKMIMSNNEDLITFSVIDTGIGIPIDKQELIFEAFRQADGTTSRNYGGTGLGLSICRELATLLGGFIELKSIEGKGSTFTLLLPTNSTEKNLAISGSNEDLCQAAVTLDQGTIKFPGTTADTISGENNILQNPQASGDLTGRVVLVVDDDMRNIFAVSAALETQNIRVLFAENGREALEKLKEHYDIELILMDIMMPELDGYQTMELIRQFPEYADIPIIALTAKAMMGDREKCLQAGATDYISKPIVIDKLISLIRIWLYR</sequence>
<dbReference type="EMBL" id="CP003639">
    <property type="protein sequence ID" value="AFM41590.1"/>
    <property type="molecule type" value="Genomic_DNA"/>
</dbReference>
<feature type="domain" description="HAMP" evidence="17">
    <location>
        <begin position="208"/>
        <end position="263"/>
    </location>
</feature>
<evidence type="ECO:0000256" key="2">
    <source>
        <dbReference type="ARBA" id="ARBA00004370"/>
    </source>
</evidence>
<feature type="domain" description="Response regulatory" evidence="16">
    <location>
        <begin position="790"/>
        <end position="907"/>
    </location>
</feature>
<dbReference type="GO" id="GO:0016020">
    <property type="term" value="C:membrane"/>
    <property type="evidence" value="ECO:0007669"/>
    <property type="project" value="UniProtKB-SubCell"/>
</dbReference>
<gene>
    <name evidence="18" type="ordered locus">Desaci_2657</name>
</gene>
<dbReference type="Pfam" id="PF00672">
    <property type="entry name" value="HAMP"/>
    <property type="match status" value="1"/>
</dbReference>
<feature type="coiled-coil region" evidence="13">
    <location>
        <begin position="247"/>
        <end position="274"/>
    </location>
</feature>
<dbReference type="eggNOG" id="COG3437">
    <property type="taxonomic scope" value="Bacteria"/>
</dbReference>
<dbReference type="PRINTS" id="PR00344">
    <property type="entry name" value="BCTRLSENSOR"/>
</dbReference>
<evidence type="ECO:0000256" key="13">
    <source>
        <dbReference type="SAM" id="Coils"/>
    </source>
</evidence>
<dbReference type="FunFam" id="3.30.565.10:FF:000010">
    <property type="entry name" value="Sensor histidine kinase RcsC"/>
    <property type="match status" value="1"/>
</dbReference>
<evidence type="ECO:0000256" key="10">
    <source>
        <dbReference type="ARBA" id="ARBA00024867"/>
    </source>
</evidence>
<evidence type="ECO:0000313" key="19">
    <source>
        <dbReference type="Proteomes" id="UP000002892"/>
    </source>
</evidence>
<accession>I4D716</accession>
<keyword evidence="7" id="KW-0808">Transferase</keyword>
<dbReference type="SUPFAM" id="SSF55781">
    <property type="entry name" value="GAF domain-like"/>
    <property type="match status" value="1"/>
</dbReference>
<dbReference type="KEGG" id="dai:Desaci_2657"/>
<keyword evidence="13" id="KW-0175">Coiled coil</keyword>
<evidence type="ECO:0000256" key="1">
    <source>
        <dbReference type="ARBA" id="ARBA00000085"/>
    </source>
</evidence>
<comment type="function">
    <text evidence="10">May play the central regulatory role in sporulation. It may be an element of the effector pathway responsible for the activation of sporulation genes in response to nutritional stress. Spo0A may act in concert with spo0H (a sigma factor) to control the expression of some genes that are critical to the sporulation process.</text>
</comment>
<dbReference type="Pfam" id="PF02518">
    <property type="entry name" value="HATPase_c"/>
    <property type="match status" value="1"/>
</dbReference>
<evidence type="ECO:0000259" key="16">
    <source>
        <dbReference type="PROSITE" id="PS50110"/>
    </source>
</evidence>
<feature type="modified residue" description="4-aspartylphosphate" evidence="12">
    <location>
        <position position="840"/>
    </location>
</feature>
<proteinExistence type="inferred from homology"/>
<dbReference type="InterPro" id="IPR004358">
    <property type="entry name" value="Sig_transdc_His_kin-like_C"/>
</dbReference>
<keyword evidence="6 12" id="KW-0597">Phosphoprotein</keyword>
<comment type="catalytic activity">
    <reaction evidence="1">
        <text>ATP + protein L-histidine = ADP + protein N-phospho-L-histidine.</text>
        <dbReference type="EC" id="2.7.13.3"/>
    </reaction>
</comment>
<dbReference type="CDD" id="cd17546">
    <property type="entry name" value="REC_hyHK_CKI1_RcsC-like"/>
    <property type="match status" value="1"/>
</dbReference>
<dbReference type="RefSeq" id="WP_014827586.1">
    <property type="nucleotide sequence ID" value="NC_018068.1"/>
</dbReference>
<dbReference type="InterPro" id="IPR036890">
    <property type="entry name" value="HATPase_C_sf"/>
</dbReference>
<evidence type="ECO:0000256" key="9">
    <source>
        <dbReference type="ARBA" id="ARBA00023012"/>
    </source>
</evidence>
<evidence type="ECO:0000256" key="6">
    <source>
        <dbReference type="ARBA" id="ARBA00022553"/>
    </source>
</evidence>
<feature type="coiled-coil region" evidence="13">
    <location>
        <begin position="432"/>
        <end position="505"/>
    </location>
</feature>
<dbReference type="OrthoDB" id="9809348at2"/>
<dbReference type="Pfam" id="PF00072">
    <property type="entry name" value="Response_reg"/>
    <property type="match status" value="1"/>
</dbReference>
<evidence type="ECO:0000256" key="12">
    <source>
        <dbReference type="PROSITE-ProRule" id="PRU00169"/>
    </source>
</evidence>
<keyword evidence="19" id="KW-1185">Reference proteome</keyword>
<dbReference type="SUPFAM" id="SSF52172">
    <property type="entry name" value="CheY-like"/>
    <property type="match status" value="1"/>
</dbReference>
<dbReference type="SMART" id="SM00304">
    <property type="entry name" value="HAMP"/>
    <property type="match status" value="1"/>
</dbReference>
<dbReference type="SMART" id="SM00388">
    <property type="entry name" value="HisKA"/>
    <property type="match status" value="1"/>
</dbReference>
<dbReference type="GO" id="GO:0000155">
    <property type="term" value="F:phosphorelay sensor kinase activity"/>
    <property type="evidence" value="ECO:0007669"/>
    <property type="project" value="InterPro"/>
</dbReference>
<dbReference type="SMART" id="SM00387">
    <property type="entry name" value="HATPase_c"/>
    <property type="match status" value="1"/>
</dbReference>
<dbReference type="CDD" id="cd19411">
    <property type="entry name" value="MCP2201-like_sensor"/>
    <property type="match status" value="1"/>
</dbReference>
<dbReference type="InterPro" id="IPR001789">
    <property type="entry name" value="Sig_transdc_resp-reg_receiver"/>
</dbReference>
<dbReference type="Gene3D" id="3.40.50.2300">
    <property type="match status" value="1"/>
</dbReference>
<keyword evidence="9" id="KW-0902">Two-component regulatory system</keyword>
<dbReference type="Gene3D" id="1.10.287.130">
    <property type="match status" value="1"/>
</dbReference>
<dbReference type="Pfam" id="PF00512">
    <property type="entry name" value="HisKA"/>
    <property type="match status" value="1"/>
</dbReference>
<keyword evidence="14" id="KW-0472">Membrane</keyword>
<keyword evidence="14" id="KW-1133">Transmembrane helix</keyword>
<comment type="similarity">
    <text evidence="3">In the N-terminal section; belongs to the phytochrome family.</text>
</comment>
<protein>
    <recommendedName>
        <fullName evidence="11">Circadian input-output histidine kinase CikA</fullName>
        <ecNumber evidence="4">2.7.13.3</ecNumber>
    </recommendedName>
    <alternativeName>
        <fullName evidence="5">Stage 0 sporulation protein A homolog</fullName>
    </alternativeName>
</protein>
<feature type="transmembrane region" description="Helical" evidence="14">
    <location>
        <begin position="6"/>
        <end position="27"/>
    </location>
</feature>
<keyword evidence="14" id="KW-0812">Transmembrane</keyword>
<dbReference type="Gene3D" id="3.30.565.10">
    <property type="entry name" value="Histidine kinase-like ATPase, C-terminal domain"/>
    <property type="match status" value="1"/>
</dbReference>
<dbReference type="InterPro" id="IPR003660">
    <property type="entry name" value="HAMP_dom"/>
</dbReference>
<evidence type="ECO:0000256" key="7">
    <source>
        <dbReference type="ARBA" id="ARBA00022679"/>
    </source>
</evidence>
<evidence type="ECO:0000256" key="4">
    <source>
        <dbReference type="ARBA" id="ARBA00012438"/>
    </source>
</evidence>
<evidence type="ECO:0000259" key="17">
    <source>
        <dbReference type="PROSITE" id="PS50885"/>
    </source>
</evidence>
<evidence type="ECO:0000256" key="3">
    <source>
        <dbReference type="ARBA" id="ARBA00006402"/>
    </source>
</evidence>
<dbReference type="PANTHER" id="PTHR45339">
    <property type="entry name" value="HYBRID SIGNAL TRANSDUCTION HISTIDINE KINASE J"/>
    <property type="match status" value="1"/>
</dbReference>
<evidence type="ECO:0000256" key="14">
    <source>
        <dbReference type="SAM" id="Phobius"/>
    </source>
</evidence>
<dbReference type="CDD" id="cd06225">
    <property type="entry name" value="HAMP"/>
    <property type="match status" value="1"/>
</dbReference>
<dbReference type="SMART" id="SM00448">
    <property type="entry name" value="REC"/>
    <property type="match status" value="1"/>
</dbReference>
<dbReference type="CDD" id="cd16922">
    <property type="entry name" value="HATPase_EvgS-ArcB-TorS-like"/>
    <property type="match status" value="1"/>
</dbReference>
<dbReference type="InterPro" id="IPR003018">
    <property type="entry name" value="GAF"/>
</dbReference>
<feature type="transmembrane region" description="Helical" evidence="14">
    <location>
        <begin position="185"/>
        <end position="207"/>
    </location>
</feature>
<evidence type="ECO:0000256" key="11">
    <source>
        <dbReference type="ARBA" id="ARBA00074306"/>
    </source>
</evidence>
<dbReference type="Pfam" id="PF13185">
    <property type="entry name" value="GAF_2"/>
    <property type="match status" value="1"/>
</dbReference>
<evidence type="ECO:0000256" key="8">
    <source>
        <dbReference type="ARBA" id="ARBA00022777"/>
    </source>
</evidence>
<evidence type="ECO:0000259" key="15">
    <source>
        <dbReference type="PROSITE" id="PS50109"/>
    </source>
</evidence>
<dbReference type="SUPFAM" id="SSF55874">
    <property type="entry name" value="ATPase domain of HSP90 chaperone/DNA topoisomerase II/histidine kinase"/>
    <property type="match status" value="1"/>
</dbReference>
<dbReference type="EC" id="2.7.13.3" evidence="4"/>
<dbReference type="InterPro" id="IPR005467">
    <property type="entry name" value="His_kinase_dom"/>
</dbReference>
<dbReference type="Proteomes" id="UP000002892">
    <property type="component" value="Chromosome"/>
</dbReference>
<reference evidence="18 19" key="1">
    <citation type="journal article" date="2012" name="J. Bacteriol.">
        <title>Complete genome sequences of Desulfosporosinus orientis DSM765T, Desulfosporosinus youngiae DSM17734T, Desulfosporosinus meridiei DSM13257T, and Desulfosporosinus acidiphilus DSM22704T.</title>
        <authorList>
            <person name="Pester M."/>
            <person name="Brambilla E."/>
            <person name="Alazard D."/>
            <person name="Rattei T."/>
            <person name="Weinmaier T."/>
            <person name="Han J."/>
            <person name="Lucas S."/>
            <person name="Lapidus A."/>
            <person name="Cheng J.F."/>
            <person name="Goodwin L."/>
            <person name="Pitluck S."/>
            <person name="Peters L."/>
            <person name="Ovchinnikova G."/>
            <person name="Teshima H."/>
            <person name="Detter J.C."/>
            <person name="Han C.S."/>
            <person name="Tapia R."/>
            <person name="Land M.L."/>
            <person name="Hauser L."/>
            <person name="Kyrpides N.C."/>
            <person name="Ivanova N.N."/>
            <person name="Pagani I."/>
            <person name="Huntmann M."/>
            <person name="Wei C.L."/>
            <person name="Davenport K.W."/>
            <person name="Daligault H."/>
            <person name="Chain P.S."/>
            <person name="Chen A."/>
            <person name="Mavromatis K."/>
            <person name="Markowitz V."/>
            <person name="Szeto E."/>
            <person name="Mikhailova N."/>
            <person name="Pati A."/>
            <person name="Wagner M."/>
            <person name="Woyke T."/>
            <person name="Ollivier B."/>
            <person name="Klenk H.P."/>
            <person name="Spring S."/>
            <person name="Loy A."/>
        </authorList>
    </citation>
    <scope>NUCLEOTIDE SEQUENCE [LARGE SCALE GENOMIC DNA]</scope>
    <source>
        <strain evidence="19">DSM 22704 / JCM 16185 / SJ4</strain>
    </source>
</reference>
<dbReference type="InterPro" id="IPR036097">
    <property type="entry name" value="HisK_dim/P_sf"/>
</dbReference>
<dbReference type="PROSITE" id="PS50109">
    <property type="entry name" value="HIS_KIN"/>
    <property type="match status" value="1"/>
</dbReference>